<evidence type="ECO:0000313" key="3">
    <source>
        <dbReference type="Proteomes" id="UP001375240"/>
    </source>
</evidence>
<organism evidence="2 3">
    <name type="scientific">Orbilia brochopaga</name>
    <dbReference type="NCBI Taxonomy" id="3140254"/>
    <lineage>
        <taxon>Eukaryota</taxon>
        <taxon>Fungi</taxon>
        <taxon>Dikarya</taxon>
        <taxon>Ascomycota</taxon>
        <taxon>Pezizomycotina</taxon>
        <taxon>Orbiliomycetes</taxon>
        <taxon>Orbiliales</taxon>
        <taxon>Orbiliaceae</taxon>
        <taxon>Orbilia</taxon>
    </lineage>
</organism>
<accession>A0AAV9UGJ2</accession>
<dbReference type="Proteomes" id="UP001375240">
    <property type="component" value="Unassembled WGS sequence"/>
</dbReference>
<name>A0AAV9UGJ2_9PEZI</name>
<keyword evidence="3" id="KW-1185">Reference proteome</keyword>
<feature type="compositionally biased region" description="Low complexity" evidence="1">
    <location>
        <begin position="1"/>
        <end position="15"/>
    </location>
</feature>
<feature type="compositionally biased region" description="Low complexity" evidence="1">
    <location>
        <begin position="28"/>
        <end position="71"/>
    </location>
</feature>
<sequence>MTSSDISPTSSFSRSIKFAFRSRRRSTGSKSASSAGSPPTGSALPSAAAAIASPKSTPTGSPTMTSATLSKSPASLALASKKYPHVHIKEMIYEACSRIPKHSYEESVTDCTCGKRAVGRYREMCGLKDDECPGCKFGFDEPQEESDDEYYY</sequence>
<gene>
    <name evidence="2" type="ORF">TWF696_008845</name>
</gene>
<dbReference type="AlphaFoldDB" id="A0AAV9UGJ2"/>
<feature type="region of interest" description="Disordered" evidence="1">
    <location>
        <begin position="1"/>
        <end position="71"/>
    </location>
</feature>
<proteinExistence type="predicted"/>
<evidence type="ECO:0000256" key="1">
    <source>
        <dbReference type="SAM" id="MobiDB-lite"/>
    </source>
</evidence>
<dbReference type="EMBL" id="JAVHNQ010000008">
    <property type="protein sequence ID" value="KAK6340519.1"/>
    <property type="molecule type" value="Genomic_DNA"/>
</dbReference>
<reference evidence="2 3" key="1">
    <citation type="submission" date="2019-10" db="EMBL/GenBank/DDBJ databases">
        <authorList>
            <person name="Palmer J.M."/>
        </authorList>
    </citation>
    <scope>NUCLEOTIDE SEQUENCE [LARGE SCALE GENOMIC DNA]</scope>
    <source>
        <strain evidence="2 3">TWF696</strain>
    </source>
</reference>
<comment type="caution">
    <text evidence="2">The sequence shown here is derived from an EMBL/GenBank/DDBJ whole genome shotgun (WGS) entry which is preliminary data.</text>
</comment>
<protein>
    <submittedName>
        <fullName evidence="2">Uncharacterized protein</fullName>
    </submittedName>
</protein>
<evidence type="ECO:0000313" key="2">
    <source>
        <dbReference type="EMBL" id="KAK6340519.1"/>
    </source>
</evidence>